<dbReference type="EMBL" id="CP097511">
    <property type="protein sequence ID" value="URE46639.1"/>
    <property type="molecule type" value="Genomic_DNA"/>
</dbReference>
<protein>
    <submittedName>
        <fullName evidence="1">Serine incorporator (Serinc)</fullName>
    </submittedName>
</protein>
<dbReference type="AlphaFoldDB" id="A0A9E7LDN6"/>
<gene>
    <name evidence="1" type="ORF">MUK42_25660</name>
</gene>
<keyword evidence="2" id="KW-1185">Reference proteome</keyword>
<accession>A0A9E7LDN6</accession>
<evidence type="ECO:0000313" key="2">
    <source>
        <dbReference type="Proteomes" id="UP001055439"/>
    </source>
</evidence>
<evidence type="ECO:0000313" key="1">
    <source>
        <dbReference type="EMBL" id="URE46639.1"/>
    </source>
</evidence>
<dbReference type="OrthoDB" id="5963193at2759"/>
<sequence>MFQVLLVVAEKSEVQLMDCGSAGPLDPRPVAGDVTGKSPVTSCSLQAMADLRLYILELAGSTRSTSEIRFLQRGRLRKRLDSQRRLEGIRHHLPSPSFSIAIS</sequence>
<reference evidence="1" key="1">
    <citation type="submission" date="2022-05" db="EMBL/GenBank/DDBJ databases">
        <title>The Musa troglodytarum L. genome provides insights into the mechanism of non-climacteric behaviour and enrichment of carotenoids.</title>
        <authorList>
            <person name="Wang J."/>
        </authorList>
    </citation>
    <scope>NUCLEOTIDE SEQUENCE</scope>
    <source>
        <tissue evidence="1">Leaf</tissue>
    </source>
</reference>
<dbReference type="Proteomes" id="UP001055439">
    <property type="component" value="Chromosome 9"/>
</dbReference>
<proteinExistence type="predicted"/>
<name>A0A9E7LDN6_9LILI</name>
<organism evidence="1 2">
    <name type="scientific">Musa troglodytarum</name>
    <name type="common">fe'i banana</name>
    <dbReference type="NCBI Taxonomy" id="320322"/>
    <lineage>
        <taxon>Eukaryota</taxon>
        <taxon>Viridiplantae</taxon>
        <taxon>Streptophyta</taxon>
        <taxon>Embryophyta</taxon>
        <taxon>Tracheophyta</taxon>
        <taxon>Spermatophyta</taxon>
        <taxon>Magnoliopsida</taxon>
        <taxon>Liliopsida</taxon>
        <taxon>Zingiberales</taxon>
        <taxon>Musaceae</taxon>
        <taxon>Musa</taxon>
    </lineage>
</organism>